<name>A0ABV5BPY0_9LEPT</name>
<dbReference type="Gene3D" id="2.60.120.10">
    <property type="entry name" value="Jelly Rolls"/>
    <property type="match status" value="1"/>
</dbReference>
<dbReference type="PROSITE" id="PS51063">
    <property type="entry name" value="HTH_CRP_2"/>
    <property type="match status" value="1"/>
</dbReference>
<dbReference type="SUPFAM" id="SSF46785">
    <property type="entry name" value="Winged helix' DNA-binding domain"/>
    <property type="match status" value="1"/>
</dbReference>
<dbReference type="PROSITE" id="PS50042">
    <property type="entry name" value="CNMP_BINDING_3"/>
    <property type="match status" value="1"/>
</dbReference>
<sequence>MNLMMTEKKKDYWAEIRKEFSNELLSLGIPKKITKNEIVFLETDPYEGFFEVVTGIFKVYSLSPEGKEAILKVFYPGELIASYPVFQPTESSSYPAFCESLKEGELLFYPKKEFLNFLNGNTKAMFLFSSANIQHLVYFRKKMMDNLYLSVKDRIFSFLQECGAVEKHINLPITKNQLASLLGTTPESVSRAFRSLLEEGSIEEKDSCYKILHEIKHPVEYEGSRSY</sequence>
<comment type="caution">
    <text evidence="6">The sequence shown here is derived from an EMBL/GenBank/DDBJ whole genome shotgun (WGS) entry which is preliminary data.</text>
</comment>
<dbReference type="InterPro" id="IPR012318">
    <property type="entry name" value="HTH_CRP"/>
</dbReference>
<reference evidence="6 7" key="1">
    <citation type="submission" date="2024-09" db="EMBL/GenBank/DDBJ databases">
        <title>Taxonomic and Genotyping Characterization of Leptospira Strains isolated from Multiple Sources in Colombia highlights the importance of intermediate species.</title>
        <authorList>
            <person name="Torres Higuera L."/>
            <person name="Rojas Tapias D."/>
            <person name="Jimenez Velasquez S."/>
            <person name="Renjifo Ibanez C."/>
        </authorList>
    </citation>
    <scope>NUCLEOTIDE SEQUENCE [LARGE SCALE GENOMIC DNA]</scope>
    <source>
        <strain evidence="6 7">Lep080</strain>
    </source>
</reference>
<evidence type="ECO:0000313" key="6">
    <source>
        <dbReference type="EMBL" id="MFB5736419.1"/>
    </source>
</evidence>
<dbReference type="InterPro" id="IPR036388">
    <property type="entry name" value="WH-like_DNA-bd_sf"/>
</dbReference>
<dbReference type="Pfam" id="PF13545">
    <property type="entry name" value="HTH_Crp_2"/>
    <property type="match status" value="1"/>
</dbReference>
<dbReference type="EMBL" id="JBHILJ010000003">
    <property type="protein sequence ID" value="MFB5736419.1"/>
    <property type="molecule type" value="Genomic_DNA"/>
</dbReference>
<dbReference type="Proteomes" id="UP001580391">
    <property type="component" value="Unassembled WGS sequence"/>
</dbReference>
<feature type="domain" description="HTH crp-type" evidence="5">
    <location>
        <begin position="149"/>
        <end position="215"/>
    </location>
</feature>
<organism evidence="6 7">
    <name type="scientific">Leptospira wolffii</name>
    <dbReference type="NCBI Taxonomy" id="409998"/>
    <lineage>
        <taxon>Bacteria</taxon>
        <taxon>Pseudomonadati</taxon>
        <taxon>Spirochaetota</taxon>
        <taxon>Spirochaetia</taxon>
        <taxon>Leptospirales</taxon>
        <taxon>Leptospiraceae</taxon>
        <taxon>Leptospira</taxon>
    </lineage>
</organism>
<evidence type="ECO:0000259" key="5">
    <source>
        <dbReference type="PROSITE" id="PS51063"/>
    </source>
</evidence>
<evidence type="ECO:0000259" key="4">
    <source>
        <dbReference type="PROSITE" id="PS50042"/>
    </source>
</evidence>
<dbReference type="SUPFAM" id="SSF51206">
    <property type="entry name" value="cAMP-binding domain-like"/>
    <property type="match status" value="1"/>
</dbReference>
<keyword evidence="3" id="KW-0804">Transcription</keyword>
<protein>
    <submittedName>
        <fullName evidence="6">Crp/Fnr family transcriptional regulator</fullName>
    </submittedName>
</protein>
<evidence type="ECO:0000256" key="1">
    <source>
        <dbReference type="ARBA" id="ARBA00023015"/>
    </source>
</evidence>
<proteinExistence type="predicted"/>
<dbReference type="InterPro" id="IPR000595">
    <property type="entry name" value="cNMP-bd_dom"/>
</dbReference>
<evidence type="ECO:0000256" key="2">
    <source>
        <dbReference type="ARBA" id="ARBA00023125"/>
    </source>
</evidence>
<feature type="domain" description="Cyclic nucleotide-binding" evidence="4">
    <location>
        <begin position="12"/>
        <end position="118"/>
    </location>
</feature>
<dbReference type="SMART" id="SM00419">
    <property type="entry name" value="HTH_CRP"/>
    <property type="match status" value="1"/>
</dbReference>
<keyword evidence="1" id="KW-0805">Transcription regulation</keyword>
<accession>A0ABV5BPY0</accession>
<dbReference type="Gene3D" id="1.10.10.10">
    <property type="entry name" value="Winged helix-like DNA-binding domain superfamily/Winged helix DNA-binding domain"/>
    <property type="match status" value="1"/>
</dbReference>
<evidence type="ECO:0000313" key="7">
    <source>
        <dbReference type="Proteomes" id="UP001580391"/>
    </source>
</evidence>
<dbReference type="InterPro" id="IPR036390">
    <property type="entry name" value="WH_DNA-bd_sf"/>
</dbReference>
<dbReference type="InterPro" id="IPR018490">
    <property type="entry name" value="cNMP-bd_dom_sf"/>
</dbReference>
<dbReference type="CDD" id="cd00038">
    <property type="entry name" value="CAP_ED"/>
    <property type="match status" value="1"/>
</dbReference>
<dbReference type="Pfam" id="PF00027">
    <property type="entry name" value="cNMP_binding"/>
    <property type="match status" value="1"/>
</dbReference>
<gene>
    <name evidence="6" type="ORF">ACE5IX_07875</name>
</gene>
<dbReference type="InterPro" id="IPR014710">
    <property type="entry name" value="RmlC-like_jellyroll"/>
</dbReference>
<dbReference type="SMART" id="SM00100">
    <property type="entry name" value="cNMP"/>
    <property type="match status" value="1"/>
</dbReference>
<keyword evidence="7" id="KW-1185">Reference proteome</keyword>
<evidence type="ECO:0000256" key="3">
    <source>
        <dbReference type="ARBA" id="ARBA00023163"/>
    </source>
</evidence>
<dbReference type="PRINTS" id="PR00034">
    <property type="entry name" value="HTHCRP"/>
</dbReference>
<dbReference type="RefSeq" id="WP_375516929.1">
    <property type="nucleotide sequence ID" value="NZ_JBHILI010000004.1"/>
</dbReference>
<keyword evidence="2" id="KW-0238">DNA-binding</keyword>